<evidence type="ECO:0000313" key="16">
    <source>
        <dbReference type="EMBL" id="MCX2978584.1"/>
    </source>
</evidence>
<evidence type="ECO:0000256" key="9">
    <source>
        <dbReference type="ARBA" id="ARBA00023136"/>
    </source>
</evidence>
<evidence type="ECO:0000256" key="1">
    <source>
        <dbReference type="ARBA" id="ARBA00004571"/>
    </source>
</evidence>
<protein>
    <submittedName>
        <fullName evidence="16">TonB-dependent receptor</fullName>
    </submittedName>
</protein>
<feature type="domain" description="TonB-dependent receptor-like beta-barrel" evidence="14">
    <location>
        <begin position="332"/>
        <end position="803"/>
    </location>
</feature>
<evidence type="ECO:0000256" key="3">
    <source>
        <dbReference type="ARBA" id="ARBA00022452"/>
    </source>
</evidence>
<reference evidence="16" key="1">
    <citation type="submission" date="2019-02" db="EMBL/GenBank/DDBJ databases">
        <authorList>
            <person name="Li S.-H."/>
        </authorList>
    </citation>
    <scope>NUCLEOTIDE SEQUENCE</scope>
    <source>
        <strain evidence="16">IMCC11814</strain>
    </source>
</reference>
<feature type="domain" description="TonB-dependent receptor plug" evidence="15">
    <location>
        <begin position="67"/>
        <end position="170"/>
    </location>
</feature>
<sequence length="840" mass="93235">MGVSHDSVIPHRPDPQYRESDMHRLDRSLNKQIILAIGALLAASAAASAEAVLEEVVVTANKRESNLMDTAAAVSSFDASMLNELGIDNQYDLAGYTPSLNIAPSRIAIRGVGRPNLALGSDPGVGIYWDGVYTTETDLFNFSNFLDIERIEVVRGPQGTLYGRNSIGGALNLYSIQPDTEDWGGKVVGELGNHGYWVAQGLTSGPITEKLSALFALSQIKRDGFQRDIYSGKDYDDRDNFYGTITLAHQTTDRWRNSFKASSADSNFHQDAGYILTPYNTGLVQEVFNTSPPGEQLNFVSTYPGNSFVNPNQGMTIENPALQDNAERVAVDTVPSTDNDRDSYVFISESDMDNYSLKYTAGYSEFRYKRINDGDVTNARDSGLDYSQMPLSSFGGATVDQFTGFALTPSIVSEPYKQAADTWSHELQLITALEGPLNYITGLYYFDNKETQRLSYIENNSELVANYTFLGNLTGLPTDPDGILYSGDGKLETTSYAAYGQVNWDWTARTMLTLGVRYSYDEKKARDSTYVQWVIPDNAKTPTTDPTTVDRNDKESWDKPTWRLGVDHILSDDHFLYAVVSSGYRSGGYNLLAPNQSAALDTVNPEELISYEVGYKATLFNQRLNITSAVYYYDYDNLQVLNVQLTNGVSVATYENAADATAWGIENEVSALITDSLFLGATYSYNNSEYDDYSSIDSTACNLGPERVGNISDPLCTTALDLSGNEFPLSPEHKASAYLTYQWNLLTLDWSATLGYQYTSNQQLTPFNNSLYDTLDSYDRWDLRMNISDAELTWEVTAFVQNISDDRDEIFRPRPSPVSGLAASTLSDPRTYGLKLTYNF</sequence>
<evidence type="ECO:0000313" key="17">
    <source>
        <dbReference type="Proteomes" id="UP001143304"/>
    </source>
</evidence>
<comment type="subcellular location">
    <subcellularLocation>
        <location evidence="1 11">Cell outer membrane</location>
        <topology evidence="1 11">Multi-pass membrane protein</topology>
    </subcellularLocation>
</comment>
<evidence type="ECO:0000256" key="10">
    <source>
        <dbReference type="ARBA" id="ARBA00023237"/>
    </source>
</evidence>
<evidence type="ECO:0000256" key="6">
    <source>
        <dbReference type="ARBA" id="ARBA00023004"/>
    </source>
</evidence>
<dbReference type="InterPro" id="IPR000531">
    <property type="entry name" value="Beta-barrel_TonB"/>
</dbReference>
<keyword evidence="2 11" id="KW-0813">Transport</keyword>
<dbReference type="Gene3D" id="2.170.130.10">
    <property type="entry name" value="TonB-dependent receptor, plug domain"/>
    <property type="match status" value="1"/>
</dbReference>
<keyword evidence="10 11" id="KW-0998">Cell outer membrane</keyword>
<accession>A0ABT3TAU6</accession>
<organism evidence="16 17">
    <name type="scientific">Candidatus Marimicrobium litorale</name>
    <dbReference type="NCBI Taxonomy" id="2518991"/>
    <lineage>
        <taxon>Bacteria</taxon>
        <taxon>Pseudomonadati</taxon>
        <taxon>Pseudomonadota</taxon>
        <taxon>Gammaproteobacteria</taxon>
        <taxon>Cellvibrionales</taxon>
        <taxon>Halieaceae</taxon>
        <taxon>Marimicrobium</taxon>
    </lineage>
</organism>
<comment type="caution">
    <text evidence="16">The sequence shown here is derived from an EMBL/GenBank/DDBJ whole genome shotgun (WGS) entry which is preliminary data.</text>
</comment>
<dbReference type="InterPro" id="IPR037066">
    <property type="entry name" value="Plug_dom_sf"/>
</dbReference>
<evidence type="ECO:0000256" key="13">
    <source>
        <dbReference type="SAM" id="MobiDB-lite"/>
    </source>
</evidence>
<comment type="similarity">
    <text evidence="11 12">Belongs to the TonB-dependent receptor family.</text>
</comment>
<keyword evidence="8 12" id="KW-0798">TonB box</keyword>
<keyword evidence="6" id="KW-0408">Iron</keyword>
<evidence type="ECO:0000256" key="5">
    <source>
        <dbReference type="ARBA" id="ARBA00022692"/>
    </source>
</evidence>
<name>A0ABT3TAU6_9GAMM</name>
<evidence type="ECO:0000256" key="11">
    <source>
        <dbReference type="PROSITE-ProRule" id="PRU01360"/>
    </source>
</evidence>
<dbReference type="Pfam" id="PF07715">
    <property type="entry name" value="Plug"/>
    <property type="match status" value="1"/>
</dbReference>
<dbReference type="InterPro" id="IPR036942">
    <property type="entry name" value="Beta-barrel_TonB_sf"/>
</dbReference>
<evidence type="ECO:0000256" key="7">
    <source>
        <dbReference type="ARBA" id="ARBA00023065"/>
    </source>
</evidence>
<evidence type="ECO:0000256" key="12">
    <source>
        <dbReference type="RuleBase" id="RU003357"/>
    </source>
</evidence>
<dbReference type="EMBL" id="SHNO01000001">
    <property type="protein sequence ID" value="MCX2978584.1"/>
    <property type="molecule type" value="Genomic_DNA"/>
</dbReference>
<feature type="region of interest" description="Disordered" evidence="13">
    <location>
        <begin position="1"/>
        <end position="21"/>
    </location>
</feature>
<dbReference type="InterPro" id="IPR039426">
    <property type="entry name" value="TonB-dep_rcpt-like"/>
</dbReference>
<feature type="compositionally biased region" description="Basic and acidic residues" evidence="13">
    <location>
        <begin position="8"/>
        <end position="21"/>
    </location>
</feature>
<dbReference type="Pfam" id="PF00593">
    <property type="entry name" value="TonB_dep_Rec_b-barrel"/>
    <property type="match status" value="1"/>
</dbReference>
<keyword evidence="9 11" id="KW-0472">Membrane</keyword>
<keyword evidence="5 11" id="KW-0812">Transmembrane</keyword>
<keyword evidence="16" id="KW-0675">Receptor</keyword>
<keyword evidence="17" id="KW-1185">Reference proteome</keyword>
<keyword evidence="4" id="KW-0410">Iron transport</keyword>
<proteinExistence type="inferred from homology"/>
<dbReference type="InterPro" id="IPR012910">
    <property type="entry name" value="Plug_dom"/>
</dbReference>
<evidence type="ECO:0000256" key="8">
    <source>
        <dbReference type="ARBA" id="ARBA00023077"/>
    </source>
</evidence>
<dbReference type="Gene3D" id="2.40.170.20">
    <property type="entry name" value="TonB-dependent receptor, beta-barrel domain"/>
    <property type="match status" value="1"/>
</dbReference>
<dbReference type="PANTHER" id="PTHR32552:SF81">
    <property type="entry name" value="TONB-DEPENDENT OUTER MEMBRANE RECEPTOR"/>
    <property type="match status" value="1"/>
</dbReference>
<dbReference type="Proteomes" id="UP001143304">
    <property type="component" value="Unassembled WGS sequence"/>
</dbReference>
<evidence type="ECO:0000259" key="15">
    <source>
        <dbReference type="Pfam" id="PF07715"/>
    </source>
</evidence>
<evidence type="ECO:0000256" key="2">
    <source>
        <dbReference type="ARBA" id="ARBA00022448"/>
    </source>
</evidence>
<dbReference type="SUPFAM" id="SSF56935">
    <property type="entry name" value="Porins"/>
    <property type="match status" value="1"/>
</dbReference>
<dbReference type="PANTHER" id="PTHR32552">
    <property type="entry name" value="FERRICHROME IRON RECEPTOR-RELATED"/>
    <property type="match status" value="1"/>
</dbReference>
<evidence type="ECO:0000259" key="14">
    <source>
        <dbReference type="Pfam" id="PF00593"/>
    </source>
</evidence>
<keyword evidence="3 11" id="KW-1134">Transmembrane beta strand</keyword>
<evidence type="ECO:0000256" key="4">
    <source>
        <dbReference type="ARBA" id="ARBA00022496"/>
    </source>
</evidence>
<dbReference type="PROSITE" id="PS52016">
    <property type="entry name" value="TONB_DEPENDENT_REC_3"/>
    <property type="match status" value="1"/>
</dbReference>
<gene>
    <name evidence="16" type="ORF">EYC82_14550</name>
</gene>
<keyword evidence="7" id="KW-0406">Ion transport</keyword>